<protein>
    <recommendedName>
        <fullName evidence="3">DUF2164 domain-containing protein</fullName>
    </recommendedName>
</protein>
<dbReference type="OrthoDB" id="6629495at2"/>
<evidence type="ECO:0000313" key="2">
    <source>
        <dbReference type="Proteomes" id="UP000030341"/>
    </source>
</evidence>
<reference evidence="1 2" key="1">
    <citation type="submission" date="2014-11" db="EMBL/GenBank/DDBJ databases">
        <title>Complete Genome Sequence of Pseudoalteromonas sp. Strain OCN003 Isolated from Kaneohe Bay, Oahu, Hawaii.</title>
        <authorList>
            <person name="Beurmann S."/>
            <person name="Videau P."/>
            <person name="Ushijima B."/>
            <person name="Smith A.M."/>
            <person name="Aeby G.S."/>
            <person name="Callahan S.M."/>
            <person name="Belcaid M."/>
        </authorList>
    </citation>
    <scope>NUCLEOTIDE SEQUENCE [LARGE SCALE GENOMIC DNA]</scope>
    <source>
        <strain evidence="1 2">OCN003</strain>
    </source>
</reference>
<evidence type="ECO:0000313" key="1">
    <source>
        <dbReference type="EMBL" id="AIY66997.1"/>
    </source>
</evidence>
<evidence type="ECO:0008006" key="3">
    <source>
        <dbReference type="Google" id="ProtNLM"/>
    </source>
</evidence>
<keyword evidence="2" id="KW-1185">Reference proteome</keyword>
<dbReference type="EMBL" id="CP009889">
    <property type="protein sequence ID" value="AIY66997.1"/>
    <property type="molecule type" value="Genomic_DNA"/>
</dbReference>
<name>A0A0A7ELY7_9GAMM</name>
<dbReference type="eggNOG" id="COG5460">
    <property type="taxonomic scope" value="Bacteria"/>
</dbReference>
<gene>
    <name evidence="1" type="ORF">OM33_18115</name>
</gene>
<accession>A0A0A7ELY7</accession>
<sequence>MTIKLNDHDKQLCIEKLQNYFENELEIELGQFDADFLLDFIAKEIAASFYNQGLYDAQTLLQSKIDTLYDGFSELEKPVR</sequence>
<dbReference type="STRING" id="1348114.OM33_18115"/>
<dbReference type="Pfam" id="PF09932">
    <property type="entry name" value="DUF2164"/>
    <property type="match status" value="1"/>
</dbReference>
<proteinExistence type="predicted"/>
<dbReference type="Proteomes" id="UP000030341">
    <property type="component" value="Chromosome 2"/>
</dbReference>
<organism evidence="1 2">
    <name type="scientific">Pseudoalteromonas piratica</name>
    <dbReference type="NCBI Taxonomy" id="1348114"/>
    <lineage>
        <taxon>Bacteria</taxon>
        <taxon>Pseudomonadati</taxon>
        <taxon>Pseudomonadota</taxon>
        <taxon>Gammaproteobacteria</taxon>
        <taxon>Alteromonadales</taxon>
        <taxon>Pseudoalteromonadaceae</taxon>
        <taxon>Pseudoalteromonas</taxon>
    </lineage>
</organism>
<dbReference type="AlphaFoldDB" id="A0A0A7ELY7"/>
<dbReference type="InterPro" id="IPR018680">
    <property type="entry name" value="DUF2164"/>
</dbReference>
<dbReference type="HOGENOM" id="CLU_157964_2_1_6"/>
<dbReference type="KEGG" id="pseo:OM33_18115"/>
<dbReference type="RefSeq" id="WP_040135687.1">
    <property type="nucleotide sequence ID" value="NZ_CP009889.1"/>
</dbReference>